<organism evidence="6 7">
    <name type="scientific">Izhakiella australiensis</name>
    <dbReference type="NCBI Taxonomy" id="1926881"/>
    <lineage>
        <taxon>Bacteria</taxon>
        <taxon>Pseudomonadati</taxon>
        <taxon>Pseudomonadota</taxon>
        <taxon>Gammaproteobacteria</taxon>
        <taxon>Enterobacterales</taxon>
        <taxon>Erwiniaceae</taxon>
        <taxon>Izhakiella</taxon>
    </lineage>
</organism>
<dbReference type="InterPro" id="IPR001647">
    <property type="entry name" value="HTH_TetR"/>
</dbReference>
<name>A0A1S8YFV0_9GAMM</name>
<evidence type="ECO:0000256" key="1">
    <source>
        <dbReference type="ARBA" id="ARBA00023015"/>
    </source>
</evidence>
<dbReference type="OrthoDB" id="9798857at2"/>
<keyword evidence="7" id="KW-1185">Reference proteome</keyword>
<evidence type="ECO:0000256" key="3">
    <source>
        <dbReference type="ARBA" id="ARBA00023163"/>
    </source>
</evidence>
<proteinExistence type="predicted"/>
<dbReference type="SUPFAM" id="SSF46689">
    <property type="entry name" value="Homeodomain-like"/>
    <property type="match status" value="1"/>
</dbReference>
<evidence type="ECO:0000313" key="6">
    <source>
        <dbReference type="EMBL" id="OON37971.1"/>
    </source>
</evidence>
<dbReference type="AlphaFoldDB" id="A0A1S8YFV0"/>
<keyword evidence="3" id="KW-0804">Transcription</keyword>
<dbReference type="GO" id="GO:0003677">
    <property type="term" value="F:DNA binding"/>
    <property type="evidence" value="ECO:0007669"/>
    <property type="project" value="UniProtKB-UniRule"/>
</dbReference>
<evidence type="ECO:0000256" key="2">
    <source>
        <dbReference type="ARBA" id="ARBA00023125"/>
    </source>
</evidence>
<dbReference type="PROSITE" id="PS50977">
    <property type="entry name" value="HTH_TETR_2"/>
    <property type="match status" value="1"/>
</dbReference>
<dbReference type="Gene3D" id="1.10.10.60">
    <property type="entry name" value="Homeodomain-like"/>
    <property type="match status" value="1"/>
</dbReference>
<dbReference type="Pfam" id="PF00440">
    <property type="entry name" value="TetR_N"/>
    <property type="match status" value="1"/>
</dbReference>
<dbReference type="EMBL" id="MRUL01000018">
    <property type="protein sequence ID" value="OON37971.1"/>
    <property type="molecule type" value="Genomic_DNA"/>
</dbReference>
<dbReference type="InterPro" id="IPR036271">
    <property type="entry name" value="Tet_transcr_reg_TetR-rel_C_sf"/>
</dbReference>
<evidence type="ECO:0000256" key="4">
    <source>
        <dbReference type="PROSITE-ProRule" id="PRU00335"/>
    </source>
</evidence>
<reference evidence="6 7" key="1">
    <citation type="submission" date="2016-12" db="EMBL/GenBank/DDBJ databases">
        <title>Izhakiella australiana sp. nov. of genus Izhakiella isolated from Australian desert.</title>
        <authorList>
            <person name="Ji M."/>
        </authorList>
    </citation>
    <scope>NUCLEOTIDE SEQUENCE [LARGE SCALE GENOMIC DNA]</scope>
    <source>
        <strain evidence="6 7">D4N98</strain>
    </source>
</reference>
<evidence type="ECO:0000259" key="5">
    <source>
        <dbReference type="PROSITE" id="PS50977"/>
    </source>
</evidence>
<feature type="DNA-binding region" description="H-T-H motif" evidence="4">
    <location>
        <begin position="34"/>
        <end position="53"/>
    </location>
</feature>
<protein>
    <recommendedName>
        <fullName evidence="5">HTH tetR-type domain-containing protein</fullName>
    </recommendedName>
</protein>
<feature type="domain" description="HTH tetR-type" evidence="5">
    <location>
        <begin position="11"/>
        <end position="71"/>
    </location>
</feature>
<keyword evidence="2 4" id="KW-0238">DNA-binding</keyword>
<dbReference type="Proteomes" id="UP000190667">
    <property type="component" value="Unassembled WGS sequence"/>
</dbReference>
<sequence length="197" mass="21515">MSVKQPLSKKAITHQRILDVAASQLSRDGLDRVSVAKVMKACGLTHGGFYAHFPDRDRLIAEALSHALEKAGERQDRQVTTLTRSGMAPLEAFITGYLSLRHLAAMDSGEGCIIAAQCATFIHFPPEAMGIAAGSVKNFQRHLRALSQYRLSEKQAFQLHSTLTGALLLARALNDRNDADEYLQQTASELIAAYVHG</sequence>
<dbReference type="PANTHER" id="PTHR47506:SF7">
    <property type="entry name" value="TRANSCRIPTIONAL REGULATORY PROTEIN"/>
    <property type="match status" value="1"/>
</dbReference>
<dbReference type="Gene3D" id="1.10.357.10">
    <property type="entry name" value="Tetracycline Repressor, domain 2"/>
    <property type="match status" value="1"/>
</dbReference>
<evidence type="ECO:0000313" key="7">
    <source>
        <dbReference type="Proteomes" id="UP000190667"/>
    </source>
</evidence>
<dbReference type="STRING" id="1926881.BTJ39_19330"/>
<keyword evidence="1" id="KW-0805">Transcription regulation</keyword>
<dbReference type="PANTHER" id="PTHR47506">
    <property type="entry name" value="TRANSCRIPTIONAL REGULATORY PROTEIN"/>
    <property type="match status" value="1"/>
</dbReference>
<dbReference type="SUPFAM" id="SSF48498">
    <property type="entry name" value="Tetracyclin repressor-like, C-terminal domain"/>
    <property type="match status" value="1"/>
</dbReference>
<comment type="caution">
    <text evidence="6">The sequence shown here is derived from an EMBL/GenBank/DDBJ whole genome shotgun (WGS) entry which is preliminary data.</text>
</comment>
<accession>A0A1S8YFV0</accession>
<dbReference type="InterPro" id="IPR009057">
    <property type="entry name" value="Homeodomain-like_sf"/>
</dbReference>
<gene>
    <name evidence="6" type="ORF">BTJ39_19330</name>
</gene>